<keyword evidence="4" id="KW-1185">Reference proteome</keyword>
<gene>
    <name evidence="3" type="ORF">EAH89_25835</name>
</gene>
<name>A0A502F8Z4_9PROT</name>
<dbReference type="Proteomes" id="UP000317078">
    <property type="component" value="Unassembled WGS sequence"/>
</dbReference>
<dbReference type="PANTHER" id="PTHR42685:SF22">
    <property type="entry name" value="CONDITIONED MEDIUM FACTOR RECEPTOR 1"/>
    <property type="match status" value="1"/>
</dbReference>
<dbReference type="InterPro" id="IPR050407">
    <property type="entry name" value="Geranylgeranyl_reductase"/>
</dbReference>
<feature type="compositionally biased region" description="Basic residues" evidence="1">
    <location>
        <begin position="59"/>
        <end position="68"/>
    </location>
</feature>
<dbReference type="GO" id="GO:0071949">
    <property type="term" value="F:FAD binding"/>
    <property type="evidence" value="ECO:0007669"/>
    <property type="project" value="InterPro"/>
</dbReference>
<dbReference type="AlphaFoldDB" id="A0A502F8Z4"/>
<dbReference type="OrthoDB" id="5652862at2"/>
<evidence type="ECO:0000313" key="4">
    <source>
        <dbReference type="Proteomes" id="UP000317078"/>
    </source>
</evidence>
<feature type="region of interest" description="Disordered" evidence="1">
    <location>
        <begin position="1"/>
        <end position="80"/>
    </location>
</feature>
<dbReference type="InterPro" id="IPR002938">
    <property type="entry name" value="FAD-bd"/>
</dbReference>
<proteinExistence type="predicted"/>
<dbReference type="Pfam" id="PF01494">
    <property type="entry name" value="FAD_binding_3"/>
    <property type="match status" value="1"/>
</dbReference>
<dbReference type="InterPro" id="IPR036188">
    <property type="entry name" value="FAD/NAD-bd_sf"/>
</dbReference>
<dbReference type="PRINTS" id="PR00411">
    <property type="entry name" value="PNDRDTASEI"/>
</dbReference>
<protein>
    <recommendedName>
        <fullName evidence="2">FAD-binding domain-containing protein</fullName>
    </recommendedName>
</protein>
<accession>A0A502F8Z4</accession>
<dbReference type="Gene3D" id="3.50.50.60">
    <property type="entry name" value="FAD/NAD(P)-binding domain"/>
    <property type="match status" value="1"/>
</dbReference>
<dbReference type="PANTHER" id="PTHR42685">
    <property type="entry name" value="GERANYLGERANYL DIPHOSPHATE REDUCTASE"/>
    <property type="match status" value="1"/>
</dbReference>
<dbReference type="SUPFAM" id="SSF51905">
    <property type="entry name" value="FAD/NAD(P)-binding domain"/>
    <property type="match status" value="1"/>
</dbReference>
<comment type="caution">
    <text evidence="3">The sequence shown here is derived from an EMBL/GenBank/DDBJ whole genome shotgun (WGS) entry which is preliminary data.</text>
</comment>
<evidence type="ECO:0000259" key="2">
    <source>
        <dbReference type="Pfam" id="PF01494"/>
    </source>
</evidence>
<dbReference type="PRINTS" id="PR00368">
    <property type="entry name" value="FADPNR"/>
</dbReference>
<evidence type="ECO:0000313" key="3">
    <source>
        <dbReference type="EMBL" id="TPG45783.1"/>
    </source>
</evidence>
<dbReference type="EMBL" id="RCZP01000044">
    <property type="protein sequence ID" value="TPG45783.1"/>
    <property type="molecule type" value="Genomic_DNA"/>
</dbReference>
<feature type="domain" description="FAD-binding" evidence="2">
    <location>
        <begin position="106"/>
        <end position="236"/>
    </location>
</feature>
<evidence type="ECO:0000256" key="1">
    <source>
        <dbReference type="SAM" id="MobiDB-lite"/>
    </source>
</evidence>
<reference evidence="3 4" key="1">
    <citation type="journal article" date="2019" name="Environ. Microbiol.">
        <title>Species interactions and distinct microbial communities in high Arctic permafrost affected cryosols are associated with the CH4 and CO2 gas fluxes.</title>
        <authorList>
            <person name="Altshuler I."/>
            <person name="Hamel J."/>
            <person name="Turney S."/>
            <person name="Magnuson E."/>
            <person name="Levesque R."/>
            <person name="Greer C."/>
            <person name="Whyte L.G."/>
        </authorList>
    </citation>
    <scope>NUCLEOTIDE SEQUENCE [LARGE SCALE GENOMIC DNA]</scope>
    <source>
        <strain evidence="3 4">S9.3B</strain>
    </source>
</reference>
<organism evidence="3 4">
    <name type="scientific">Muricoccus nepalensis</name>
    <dbReference type="NCBI Taxonomy" id="1854500"/>
    <lineage>
        <taxon>Bacteria</taxon>
        <taxon>Pseudomonadati</taxon>
        <taxon>Pseudomonadota</taxon>
        <taxon>Alphaproteobacteria</taxon>
        <taxon>Acetobacterales</taxon>
        <taxon>Roseomonadaceae</taxon>
        <taxon>Muricoccus</taxon>
    </lineage>
</organism>
<sequence>MRAVHAPPRRRRAGALPPLDEGAGAARLVHQRPAPPPDPLGNRLGGGAAAADGPDGRARQHRLHRPRLLPRGLGGAGRARGRAGRAALGLPLPLDRLGRGRRVSGTVVIGGGPAGAAAAILLARAGARVTVVEREAAAREKVCGEFLGPDAAALMASLGLPLPSLGAVPVSRGALAAGSRDAAWALPFAAWSLPRAVMDEALLDAAARAGATVLRGRGAAGAAREGEGWSVRLAGGARLAARSVVLATGKHELRGHARSATRGQIGLKLPLRLAGPMEGTVLLLPFAGGYAGLQPRGGEGAGREANLCAALRAVGSEARDPAALLGRVASGSALAARLLRDAEPLLARPLAVGGVPYGFRHRDGAGAPCGLYRAGDQFAVVPSLAGDGVAMALAGGMAAARAILEGVPSAAFHRALDAELGRPMRWAGAIARLLEAAPGALTLAAGVFPAGARLAAARTRLPSRPRPVAGGREGGAGPVRILARR</sequence>